<dbReference type="SUPFAM" id="SSF54928">
    <property type="entry name" value="RNA-binding domain, RBD"/>
    <property type="match status" value="1"/>
</dbReference>
<reference evidence="2" key="1">
    <citation type="submission" date="2021-03" db="EMBL/GenBank/DDBJ databases">
        <title>Comparative genomics and phylogenomic investigation of the class Geoglossomycetes provide insights into ecological specialization and systematics.</title>
        <authorList>
            <person name="Melie T."/>
            <person name="Pirro S."/>
            <person name="Miller A.N."/>
            <person name="Quandt A."/>
        </authorList>
    </citation>
    <scope>NUCLEOTIDE SEQUENCE</scope>
    <source>
        <strain evidence="2">CAQ_001_2017</strain>
    </source>
</reference>
<feature type="compositionally biased region" description="Polar residues" evidence="1">
    <location>
        <begin position="121"/>
        <end position="144"/>
    </location>
</feature>
<protein>
    <recommendedName>
        <fullName evidence="4">RRM domain-containing protein</fullName>
    </recommendedName>
</protein>
<dbReference type="Gene3D" id="3.30.70.330">
    <property type="match status" value="1"/>
</dbReference>
<dbReference type="EMBL" id="JAGHQM010000153">
    <property type="protein sequence ID" value="KAH0564973.1"/>
    <property type="molecule type" value="Genomic_DNA"/>
</dbReference>
<feature type="compositionally biased region" description="Polar residues" evidence="1">
    <location>
        <begin position="52"/>
        <end position="66"/>
    </location>
</feature>
<dbReference type="InterPro" id="IPR035979">
    <property type="entry name" value="RBD_domain_sf"/>
</dbReference>
<accession>A0A9P8RSG0</accession>
<dbReference type="GO" id="GO:0003676">
    <property type="term" value="F:nucleic acid binding"/>
    <property type="evidence" value="ECO:0007669"/>
    <property type="project" value="InterPro"/>
</dbReference>
<feature type="region of interest" description="Disordered" evidence="1">
    <location>
        <begin position="34"/>
        <end position="66"/>
    </location>
</feature>
<gene>
    <name evidence="2" type="ORF">GP486_001636</name>
</gene>
<sequence>MTDLDIGIAGQFGCGICFTIVKSAVTIEGVNLSPGEERVSTPVSGLDRGRSTPMQSGYASQPGNAQQGVGRLRAFSSDAYAYPIEGPFEEGTAMHTIHPHSARFANHGRKVSFASPTQQQNLSVGAGNVNSDNNIGRAPSTKNKAVSHHKRRTSFPTSGLYTQPIAPIDQYRSTAPSGGTHSQQYEMLFSRGPLEVDYALRNKPFVDMARHVKVPMWGVVRIGNIPYTVTRPEIMAFLGRSAKLITPDMGCPIHIIMERGTSKTMDCYVEFLTIADARSAVQRYNDHRDSGRHPRIGERHVDMELSGQSALMMELFPKTGKYVTWNGAHPEITRETDSWGGFKAFITSEELVMTVKHADTPHRSPFSAKCPQRVYESMISTISKFPWWAVDMYTLGTRDHLFEVTEELVKILIKRIKNQPTLHMNEQLLLELIETTLRAPGFSEVQKAHLVRVADVYTSHITLPLFSDQWIFESICRKTGVADDVLNYYVALLRDASFMVSVTDRPAAATAPGSVFGNLSVAYKKDRYSLSMLEASETEWEVIDSAIRKALRKISGPYRGGYGGMFE</sequence>
<feature type="region of interest" description="Disordered" evidence="1">
    <location>
        <begin position="121"/>
        <end position="159"/>
    </location>
</feature>
<dbReference type="Proteomes" id="UP000750711">
    <property type="component" value="Unassembled WGS sequence"/>
</dbReference>
<proteinExistence type="predicted"/>
<evidence type="ECO:0000256" key="1">
    <source>
        <dbReference type="SAM" id="MobiDB-lite"/>
    </source>
</evidence>
<organism evidence="2 3">
    <name type="scientific">Trichoglossum hirsutum</name>
    <dbReference type="NCBI Taxonomy" id="265104"/>
    <lineage>
        <taxon>Eukaryota</taxon>
        <taxon>Fungi</taxon>
        <taxon>Dikarya</taxon>
        <taxon>Ascomycota</taxon>
        <taxon>Pezizomycotina</taxon>
        <taxon>Geoglossomycetes</taxon>
        <taxon>Geoglossales</taxon>
        <taxon>Geoglossaceae</taxon>
        <taxon>Trichoglossum</taxon>
    </lineage>
</organism>
<evidence type="ECO:0000313" key="2">
    <source>
        <dbReference type="EMBL" id="KAH0564973.1"/>
    </source>
</evidence>
<evidence type="ECO:0000313" key="3">
    <source>
        <dbReference type="Proteomes" id="UP000750711"/>
    </source>
</evidence>
<keyword evidence="3" id="KW-1185">Reference proteome</keyword>
<dbReference type="CDD" id="cd12254">
    <property type="entry name" value="RRM_hnRNPH_ESRPs_RBM12_like"/>
    <property type="match status" value="1"/>
</dbReference>
<dbReference type="InterPro" id="IPR012677">
    <property type="entry name" value="Nucleotide-bd_a/b_plait_sf"/>
</dbReference>
<evidence type="ECO:0008006" key="4">
    <source>
        <dbReference type="Google" id="ProtNLM"/>
    </source>
</evidence>
<name>A0A9P8RSG0_9PEZI</name>
<comment type="caution">
    <text evidence="2">The sequence shown here is derived from an EMBL/GenBank/DDBJ whole genome shotgun (WGS) entry which is preliminary data.</text>
</comment>
<dbReference type="AlphaFoldDB" id="A0A9P8RSG0"/>